<dbReference type="PROSITE" id="PS50893">
    <property type="entry name" value="ABC_TRANSPORTER_2"/>
    <property type="match status" value="1"/>
</dbReference>
<dbReference type="Proteomes" id="UP000076335">
    <property type="component" value="Unassembled WGS sequence"/>
</dbReference>
<dbReference type="SUPFAM" id="SSF52540">
    <property type="entry name" value="P-loop containing nucleoside triphosphate hydrolases"/>
    <property type="match status" value="1"/>
</dbReference>
<accession>A0A154L3Y5</accession>
<keyword evidence="4" id="KW-1278">Translocase</keyword>
<evidence type="ECO:0000256" key="1">
    <source>
        <dbReference type="ARBA" id="ARBA00022448"/>
    </source>
</evidence>
<reference evidence="7 8" key="1">
    <citation type="submission" date="2015-12" db="EMBL/GenBank/DDBJ databases">
        <title>Genome sequence of Thalassospira lucentensis MCCC 1A02072.</title>
        <authorList>
            <person name="Lu L."/>
            <person name="Lai Q."/>
            <person name="Shao Z."/>
            <person name="Qian P."/>
        </authorList>
    </citation>
    <scope>NUCLEOTIDE SEQUENCE [LARGE SCALE GENOMIC DNA]</scope>
    <source>
        <strain evidence="7 8">MCCC 1A02072</strain>
    </source>
</reference>
<dbReference type="InterPro" id="IPR003593">
    <property type="entry name" value="AAA+_ATPase"/>
</dbReference>
<comment type="function">
    <text evidence="5">Part of the ABC transporter complex HmuTUV involved in hemin import. Responsible for energy coupling to the transport system.</text>
</comment>
<evidence type="ECO:0000256" key="2">
    <source>
        <dbReference type="ARBA" id="ARBA00022741"/>
    </source>
</evidence>
<dbReference type="GO" id="GO:0005524">
    <property type="term" value="F:ATP binding"/>
    <property type="evidence" value="ECO:0007669"/>
    <property type="project" value="UniProtKB-KW"/>
</dbReference>
<dbReference type="InterPro" id="IPR003439">
    <property type="entry name" value="ABC_transporter-like_ATP-bd"/>
</dbReference>
<proteinExistence type="predicted"/>
<evidence type="ECO:0000256" key="4">
    <source>
        <dbReference type="ARBA" id="ARBA00022967"/>
    </source>
</evidence>
<organism evidence="7 8">
    <name type="scientific">Thalassospira lucentensis</name>
    <dbReference type="NCBI Taxonomy" id="168935"/>
    <lineage>
        <taxon>Bacteria</taxon>
        <taxon>Pseudomonadati</taxon>
        <taxon>Pseudomonadota</taxon>
        <taxon>Alphaproteobacteria</taxon>
        <taxon>Rhodospirillales</taxon>
        <taxon>Thalassospiraceae</taxon>
        <taxon>Thalassospira</taxon>
    </lineage>
</organism>
<dbReference type="OrthoDB" id="9810077at2"/>
<evidence type="ECO:0000256" key="3">
    <source>
        <dbReference type="ARBA" id="ARBA00022840"/>
    </source>
</evidence>
<evidence type="ECO:0000259" key="6">
    <source>
        <dbReference type="PROSITE" id="PS50893"/>
    </source>
</evidence>
<keyword evidence="2" id="KW-0547">Nucleotide-binding</keyword>
<protein>
    <submittedName>
        <fullName evidence="7">Cobalamin/Fe3+-siderophores ABC transporter ATP-binding protein</fullName>
    </submittedName>
</protein>
<feature type="domain" description="ABC transporter" evidence="6">
    <location>
        <begin position="4"/>
        <end position="238"/>
    </location>
</feature>
<dbReference type="GO" id="GO:0016887">
    <property type="term" value="F:ATP hydrolysis activity"/>
    <property type="evidence" value="ECO:0007669"/>
    <property type="project" value="InterPro"/>
</dbReference>
<keyword evidence="1" id="KW-0813">Transport</keyword>
<dbReference type="SMART" id="SM00382">
    <property type="entry name" value="AAA"/>
    <property type="match status" value="1"/>
</dbReference>
<dbReference type="PANTHER" id="PTHR42794">
    <property type="entry name" value="HEMIN IMPORT ATP-BINDING PROTEIN HMUV"/>
    <property type="match status" value="1"/>
</dbReference>
<keyword evidence="3 7" id="KW-0067">ATP-binding</keyword>
<dbReference type="Pfam" id="PF00005">
    <property type="entry name" value="ABC_tran"/>
    <property type="match status" value="1"/>
</dbReference>
<gene>
    <name evidence="7" type="ORF">AUP42_19185</name>
</gene>
<dbReference type="EMBL" id="LPVY01000013">
    <property type="protein sequence ID" value="KZB63929.1"/>
    <property type="molecule type" value="Genomic_DNA"/>
</dbReference>
<sequence>MTIFSATGISASYGRTRILHDVDLPELQDDEVLGLLGPNASGKSTLMRCLTGEKTHHGRIVLDGSDRDDMDVMAWHRRVATMPQTPPNPSVLMPTELMWSTARALDLDFSDRELADRIEDIFNRLGLDDFALSPLHVLSGGKRQLVGLALALLRDPDVLLLDEPTSALDLHWRMVVLDLVRERLTERGGVVIAALHDLDLAARYCDRIVLLEAGQIVASGTPGEVLTPDNLARVYHVETSVSRDEQGRPAVQVIRPIRSGERLAR</sequence>
<dbReference type="CDD" id="cd03214">
    <property type="entry name" value="ABC_Iron-Siderophores_B12_Hemin"/>
    <property type="match status" value="1"/>
</dbReference>
<dbReference type="Gene3D" id="3.40.50.300">
    <property type="entry name" value="P-loop containing nucleotide triphosphate hydrolases"/>
    <property type="match status" value="1"/>
</dbReference>
<dbReference type="AlphaFoldDB" id="A0A154L3Y5"/>
<dbReference type="RefSeq" id="WP_062951914.1">
    <property type="nucleotide sequence ID" value="NZ_CP136684.1"/>
</dbReference>
<dbReference type="InterPro" id="IPR027417">
    <property type="entry name" value="P-loop_NTPase"/>
</dbReference>
<name>A0A154L3Y5_9PROT</name>
<comment type="caution">
    <text evidence="7">The sequence shown here is derived from an EMBL/GenBank/DDBJ whole genome shotgun (WGS) entry which is preliminary data.</text>
</comment>
<evidence type="ECO:0000256" key="5">
    <source>
        <dbReference type="ARBA" id="ARBA00037066"/>
    </source>
</evidence>
<evidence type="ECO:0000313" key="7">
    <source>
        <dbReference type="EMBL" id="KZB63929.1"/>
    </source>
</evidence>
<evidence type="ECO:0000313" key="8">
    <source>
        <dbReference type="Proteomes" id="UP000076335"/>
    </source>
</evidence>
<dbReference type="PANTHER" id="PTHR42794:SF1">
    <property type="entry name" value="HEMIN IMPORT ATP-BINDING PROTEIN HMUV"/>
    <property type="match status" value="1"/>
</dbReference>